<keyword evidence="3 7" id="KW-0808">Transferase</keyword>
<name>A0ABX6QRY0_9HYPH</name>
<feature type="transmembrane region" description="Helical" evidence="7">
    <location>
        <begin position="71"/>
        <end position="91"/>
    </location>
</feature>
<dbReference type="RefSeq" id="WP_138286553.1">
    <property type="nucleotide sequence ID" value="NZ_CP058350.1"/>
</dbReference>
<dbReference type="Proteomes" id="UP000308530">
    <property type="component" value="Chromosome"/>
</dbReference>
<keyword evidence="2 7" id="KW-1003">Cell membrane</keyword>
<gene>
    <name evidence="7" type="primary">lgt</name>
    <name evidence="8" type="ORF">FE840_016135</name>
</gene>
<evidence type="ECO:0000256" key="6">
    <source>
        <dbReference type="ARBA" id="ARBA00023136"/>
    </source>
</evidence>
<feature type="binding site" evidence="7">
    <location>
        <position position="154"/>
    </location>
    <ligand>
        <name>a 1,2-diacyl-sn-glycero-3-phospho-(1'-sn-glycerol)</name>
        <dbReference type="ChEBI" id="CHEBI:64716"/>
    </ligand>
</feature>
<feature type="transmembrane region" description="Helical" evidence="7">
    <location>
        <begin position="135"/>
        <end position="156"/>
    </location>
</feature>
<evidence type="ECO:0000313" key="8">
    <source>
        <dbReference type="EMBL" id="QLF70950.1"/>
    </source>
</evidence>
<evidence type="ECO:0000256" key="1">
    <source>
        <dbReference type="ARBA" id="ARBA00007150"/>
    </source>
</evidence>
<feature type="transmembrane region" description="Helical" evidence="7">
    <location>
        <begin position="28"/>
        <end position="50"/>
    </location>
</feature>
<proteinExistence type="inferred from homology"/>
<evidence type="ECO:0000256" key="3">
    <source>
        <dbReference type="ARBA" id="ARBA00022679"/>
    </source>
</evidence>
<dbReference type="EMBL" id="CP058350">
    <property type="protein sequence ID" value="QLF70950.1"/>
    <property type="molecule type" value="Genomic_DNA"/>
</dbReference>
<dbReference type="PANTHER" id="PTHR30589:SF0">
    <property type="entry name" value="PHOSPHATIDYLGLYCEROL--PROLIPOPROTEIN DIACYLGLYCERYL TRANSFERASE"/>
    <property type="match status" value="1"/>
</dbReference>
<evidence type="ECO:0000313" key="9">
    <source>
        <dbReference type="Proteomes" id="UP000308530"/>
    </source>
</evidence>
<comment type="function">
    <text evidence="7">Catalyzes the transfer of the diacylglyceryl group from phosphatidylglycerol to the sulfhydryl group of the N-terminal cysteine of a prolipoprotein, the first step in the formation of mature lipoproteins.</text>
</comment>
<comment type="catalytic activity">
    <reaction evidence="7">
        <text>L-cysteinyl-[prolipoprotein] + a 1,2-diacyl-sn-glycero-3-phospho-(1'-sn-glycerol) = an S-1,2-diacyl-sn-glyceryl-L-cysteinyl-[prolipoprotein] + sn-glycerol 1-phosphate + H(+)</text>
        <dbReference type="Rhea" id="RHEA:56712"/>
        <dbReference type="Rhea" id="RHEA-COMP:14679"/>
        <dbReference type="Rhea" id="RHEA-COMP:14680"/>
        <dbReference type="ChEBI" id="CHEBI:15378"/>
        <dbReference type="ChEBI" id="CHEBI:29950"/>
        <dbReference type="ChEBI" id="CHEBI:57685"/>
        <dbReference type="ChEBI" id="CHEBI:64716"/>
        <dbReference type="ChEBI" id="CHEBI:140658"/>
        <dbReference type="EC" id="2.5.1.145"/>
    </reaction>
</comment>
<evidence type="ECO:0000256" key="2">
    <source>
        <dbReference type="ARBA" id="ARBA00022475"/>
    </source>
</evidence>
<evidence type="ECO:0000256" key="7">
    <source>
        <dbReference type="HAMAP-Rule" id="MF_01147"/>
    </source>
</evidence>
<dbReference type="HAMAP" id="MF_01147">
    <property type="entry name" value="Lgt"/>
    <property type="match status" value="1"/>
</dbReference>
<reference evidence="8 9" key="1">
    <citation type="submission" date="2020-06" db="EMBL/GenBank/DDBJ databases">
        <title>Genome sequence of Rhizobium sp strain ADMK78.</title>
        <authorList>
            <person name="Rahi P."/>
        </authorList>
    </citation>
    <scope>NUCLEOTIDE SEQUENCE [LARGE SCALE GENOMIC DNA]</scope>
    <source>
        <strain evidence="8 9">ADMK78</strain>
    </source>
</reference>
<keyword evidence="6 7" id="KW-0472">Membrane</keyword>
<dbReference type="GO" id="GO:0016740">
    <property type="term" value="F:transferase activity"/>
    <property type="evidence" value="ECO:0007669"/>
    <property type="project" value="UniProtKB-KW"/>
</dbReference>
<comment type="subcellular location">
    <subcellularLocation>
        <location evidence="7">Cell membrane</location>
        <topology evidence="7">Multi-pass membrane protein</topology>
    </subcellularLocation>
</comment>
<dbReference type="EC" id="2.5.1.145" evidence="7"/>
<feature type="transmembrane region" description="Helical" evidence="7">
    <location>
        <begin position="246"/>
        <end position="273"/>
    </location>
</feature>
<dbReference type="InterPro" id="IPR001640">
    <property type="entry name" value="Lgt"/>
</dbReference>
<feature type="transmembrane region" description="Helical" evidence="7">
    <location>
        <begin position="111"/>
        <end position="128"/>
    </location>
</feature>
<sequence>MSPVLELFSVVTFPAIDPVAFSLGPLAVHWYGLAYVAGILLGWMIARNLVRKPELWPGGQAPMTIQHLDDFILWVSIGIVAGGRIGYILFYDFAAILDNPLRIFEIWNGGMSFHGGFIGATLAMVYFCRKHEIRLWSMFDLVACVAPLGIFFGRIANFINGELWGRPTDVPWAMAFPTGGPFPRHPSQLYEAVLEGLVLFLLLQLIVRAFGGLKRPGLVTGTFVAGYALSRIFVEFFREPDVQIGYLLGGWLTMGMVLSLPMLAVGVWILTWARSSRPAQTNRAD</sequence>
<evidence type="ECO:0000256" key="4">
    <source>
        <dbReference type="ARBA" id="ARBA00022692"/>
    </source>
</evidence>
<evidence type="ECO:0000256" key="5">
    <source>
        <dbReference type="ARBA" id="ARBA00022989"/>
    </source>
</evidence>
<comment type="similarity">
    <text evidence="1 7">Belongs to the Lgt family.</text>
</comment>
<keyword evidence="5 7" id="KW-1133">Transmembrane helix</keyword>
<feature type="transmembrane region" description="Helical" evidence="7">
    <location>
        <begin position="217"/>
        <end position="234"/>
    </location>
</feature>
<keyword evidence="9" id="KW-1185">Reference proteome</keyword>
<protein>
    <recommendedName>
        <fullName evidence="7">Phosphatidylglycerol--prolipoprotein diacylglyceryl transferase</fullName>
        <ecNumber evidence="7">2.5.1.145</ecNumber>
    </recommendedName>
</protein>
<dbReference type="PANTHER" id="PTHR30589">
    <property type="entry name" value="PROLIPOPROTEIN DIACYLGLYCERYL TRANSFERASE"/>
    <property type="match status" value="1"/>
</dbReference>
<accession>A0ABX6QRY0</accession>
<dbReference type="Pfam" id="PF01790">
    <property type="entry name" value="LGT"/>
    <property type="match status" value="1"/>
</dbReference>
<dbReference type="NCBIfam" id="TIGR00544">
    <property type="entry name" value="lgt"/>
    <property type="match status" value="1"/>
</dbReference>
<keyword evidence="4 7" id="KW-0812">Transmembrane</keyword>
<organism evidence="8 9">
    <name type="scientific">Peteryoungia desertarenae</name>
    <dbReference type="NCBI Taxonomy" id="1813451"/>
    <lineage>
        <taxon>Bacteria</taxon>
        <taxon>Pseudomonadati</taxon>
        <taxon>Pseudomonadota</taxon>
        <taxon>Alphaproteobacteria</taxon>
        <taxon>Hyphomicrobiales</taxon>
        <taxon>Rhizobiaceae</taxon>
        <taxon>Peteryoungia</taxon>
    </lineage>
</organism>
<comment type="pathway">
    <text evidence="7">Protein modification; lipoprotein biosynthesis (diacylglyceryl transfer).</text>
</comment>
<dbReference type="PROSITE" id="PS01311">
    <property type="entry name" value="LGT"/>
    <property type="match status" value="1"/>
</dbReference>
<feature type="transmembrane region" description="Helical" evidence="7">
    <location>
        <begin position="192"/>
        <end position="210"/>
    </location>
</feature>